<dbReference type="InterPro" id="IPR000835">
    <property type="entry name" value="HTH_MarR-typ"/>
</dbReference>
<evidence type="ECO:0000256" key="1">
    <source>
        <dbReference type="ARBA" id="ARBA00004496"/>
    </source>
</evidence>
<dbReference type="RefSeq" id="WP_248950379.1">
    <property type="nucleotide sequence ID" value="NZ_JAKILB010000006.1"/>
</dbReference>
<dbReference type="InterPro" id="IPR055166">
    <property type="entry name" value="Transc_reg_Sar_Rot_HTH"/>
</dbReference>
<feature type="domain" description="HTH marR-type" evidence="6">
    <location>
        <begin position="31"/>
        <end position="161"/>
    </location>
</feature>
<keyword evidence="5" id="KW-0804">Transcription</keyword>
<proteinExistence type="predicted"/>
<evidence type="ECO:0000256" key="3">
    <source>
        <dbReference type="ARBA" id="ARBA00023015"/>
    </source>
</evidence>
<evidence type="ECO:0000256" key="2">
    <source>
        <dbReference type="ARBA" id="ARBA00022490"/>
    </source>
</evidence>
<dbReference type="GO" id="GO:0005737">
    <property type="term" value="C:cytoplasm"/>
    <property type="evidence" value="ECO:0007669"/>
    <property type="project" value="UniProtKB-SubCell"/>
</dbReference>
<dbReference type="Pfam" id="PF22381">
    <property type="entry name" value="Staph_reg_Sar_Rot"/>
    <property type="match status" value="1"/>
</dbReference>
<keyword evidence="2" id="KW-0963">Cytoplasm</keyword>
<dbReference type="PROSITE" id="PS50995">
    <property type="entry name" value="HTH_MARR_2"/>
    <property type="match status" value="1"/>
</dbReference>
<dbReference type="PANTHER" id="PTHR33164">
    <property type="entry name" value="TRANSCRIPTIONAL REGULATOR, MARR FAMILY"/>
    <property type="match status" value="1"/>
</dbReference>
<dbReference type="GO" id="GO:0003700">
    <property type="term" value="F:DNA-binding transcription factor activity"/>
    <property type="evidence" value="ECO:0007669"/>
    <property type="project" value="InterPro"/>
</dbReference>
<keyword evidence="3" id="KW-0805">Transcription regulation</keyword>
<dbReference type="InterPro" id="IPR036390">
    <property type="entry name" value="WH_DNA-bd_sf"/>
</dbReference>
<keyword evidence="8" id="KW-1185">Reference proteome</keyword>
<dbReference type="InterPro" id="IPR036388">
    <property type="entry name" value="WH-like_DNA-bd_sf"/>
</dbReference>
<reference evidence="7" key="1">
    <citation type="submission" date="2022-01" db="EMBL/GenBank/DDBJ databases">
        <title>Whole genome-based taxonomy of the Shewanellaceae.</title>
        <authorList>
            <person name="Martin-Rodriguez A.J."/>
        </authorList>
    </citation>
    <scope>NUCLEOTIDE SEQUENCE</scope>
    <source>
        <strain evidence="7">KCTC 23973</strain>
    </source>
</reference>
<evidence type="ECO:0000256" key="5">
    <source>
        <dbReference type="ARBA" id="ARBA00023163"/>
    </source>
</evidence>
<evidence type="ECO:0000259" key="6">
    <source>
        <dbReference type="PROSITE" id="PS50995"/>
    </source>
</evidence>
<evidence type="ECO:0000313" key="8">
    <source>
        <dbReference type="Proteomes" id="UP001139293"/>
    </source>
</evidence>
<dbReference type="SMART" id="SM00347">
    <property type="entry name" value="HTH_MARR"/>
    <property type="match status" value="1"/>
</dbReference>
<dbReference type="GO" id="GO:0003677">
    <property type="term" value="F:DNA binding"/>
    <property type="evidence" value="ECO:0007669"/>
    <property type="project" value="UniProtKB-KW"/>
</dbReference>
<dbReference type="GO" id="GO:0006950">
    <property type="term" value="P:response to stress"/>
    <property type="evidence" value="ECO:0007669"/>
    <property type="project" value="TreeGrafter"/>
</dbReference>
<comment type="subcellular location">
    <subcellularLocation>
        <location evidence="1">Cytoplasm</location>
    </subcellularLocation>
</comment>
<accession>A0A9X1ZBH5</accession>
<dbReference type="EMBL" id="JAKILB010000006">
    <property type="protein sequence ID" value="MCL1139199.1"/>
    <property type="molecule type" value="Genomic_DNA"/>
</dbReference>
<dbReference type="SUPFAM" id="SSF46785">
    <property type="entry name" value="Winged helix' DNA-binding domain"/>
    <property type="match status" value="1"/>
</dbReference>
<gene>
    <name evidence="7" type="ORF">L2740_11675</name>
</gene>
<comment type="caution">
    <text evidence="7">The sequence shown here is derived from an EMBL/GenBank/DDBJ whole genome shotgun (WGS) entry which is preliminary data.</text>
</comment>
<evidence type="ECO:0000313" key="7">
    <source>
        <dbReference type="EMBL" id="MCL1139199.1"/>
    </source>
</evidence>
<dbReference type="PRINTS" id="PR00598">
    <property type="entry name" value="HTHMARR"/>
</dbReference>
<evidence type="ECO:0000256" key="4">
    <source>
        <dbReference type="ARBA" id="ARBA00023125"/>
    </source>
</evidence>
<dbReference type="Proteomes" id="UP001139293">
    <property type="component" value="Unassembled WGS sequence"/>
</dbReference>
<organism evidence="7 8">
    <name type="scientific">Shewanella pneumatophori</name>
    <dbReference type="NCBI Taxonomy" id="314092"/>
    <lineage>
        <taxon>Bacteria</taxon>
        <taxon>Pseudomonadati</taxon>
        <taxon>Pseudomonadota</taxon>
        <taxon>Gammaproteobacteria</taxon>
        <taxon>Alteromonadales</taxon>
        <taxon>Shewanellaceae</taxon>
        <taxon>Shewanella</taxon>
    </lineage>
</organism>
<dbReference type="AlphaFoldDB" id="A0A9X1ZBH5"/>
<keyword evidence="4" id="KW-0238">DNA-binding</keyword>
<dbReference type="InterPro" id="IPR039422">
    <property type="entry name" value="MarR/SlyA-like"/>
</dbReference>
<dbReference type="Gene3D" id="1.10.10.10">
    <property type="entry name" value="Winged helix-like DNA-binding domain superfamily/Winged helix DNA-binding domain"/>
    <property type="match status" value="1"/>
</dbReference>
<dbReference type="PANTHER" id="PTHR33164:SF5">
    <property type="entry name" value="ORGANIC HYDROPEROXIDE RESISTANCE TRANSCRIPTIONAL REGULATOR"/>
    <property type="match status" value="1"/>
</dbReference>
<name>A0A9X1ZBH5_9GAMM</name>
<protein>
    <submittedName>
        <fullName evidence="7">MarR family transcriptional regulator</fullName>
    </submittedName>
</protein>
<sequence>MWGNIGFISPKFKLFVVTDPLQNTQENATLSDNVCFALYTAANALMRAYRPLLERYELTYPQYLVMQALWLQDRISLTQVSLSTRLDMGTLTPIVKRLEAKGFLQRLADTTDERKKVIALTDSGKQLKVEALALKQTLLDKVAMSNDDVEQLRQLCLTLTQELT</sequence>